<feature type="repeat" description="TPR" evidence="3">
    <location>
        <begin position="35"/>
        <end position="68"/>
    </location>
</feature>
<dbReference type="EMBL" id="JAQAHH010000006">
    <property type="protein sequence ID" value="MDP9500555.1"/>
    <property type="molecule type" value="Genomic_DNA"/>
</dbReference>
<dbReference type="InterPro" id="IPR019734">
    <property type="entry name" value="TPR_rpt"/>
</dbReference>
<organism evidence="5 6">
    <name type="scientific">Bisgaard Taxon 45</name>
    <dbReference type="NCBI Taxonomy" id="304289"/>
    <lineage>
        <taxon>Bacteria</taxon>
        <taxon>Pseudomonadati</taxon>
        <taxon>Pseudomonadota</taxon>
        <taxon>Gammaproteobacteria</taxon>
        <taxon>Pasteurellales</taxon>
        <taxon>Pasteurellaceae</taxon>
    </lineage>
</organism>
<dbReference type="Pfam" id="PF13181">
    <property type="entry name" value="TPR_8"/>
    <property type="match status" value="2"/>
</dbReference>
<proteinExistence type="predicted"/>
<dbReference type="Proteomes" id="UP001224083">
    <property type="component" value="Unassembled WGS sequence"/>
</dbReference>
<dbReference type="Gene3D" id="1.25.40.10">
    <property type="entry name" value="Tetratricopeptide repeat domain"/>
    <property type="match status" value="1"/>
</dbReference>
<feature type="signal peptide" evidence="4">
    <location>
        <begin position="1"/>
        <end position="19"/>
    </location>
</feature>
<dbReference type="PANTHER" id="PTHR44943:SF8">
    <property type="entry name" value="TPR REPEAT-CONTAINING PROTEIN MJ0263"/>
    <property type="match status" value="1"/>
</dbReference>
<dbReference type="SUPFAM" id="SSF48452">
    <property type="entry name" value="TPR-like"/>
    <property type="match status" value="1"/>
</dbReference>
<keyword evidence="1" id="KW-0677">Repeat</keyword>
<accession>A0ABT9KEQ4</accession>
<evidence type="ECO:0000256" key="1">
    <source>
        <dbReference type="ARBA" id="ARBA00022737"/>
    </source>
</evidence>
<evidence type="ECO:0000256" key="4">
    <source>
        <dbReference type="SAM" id="SignalP"/>
    </source>
</evidence>
<dbReference type="InterPro" id="IPR011990">
    <property type="entry name" value="TPR-like_helical_dom_sf"/>
</dbReference>
<evidence type="ECO:0000313" key="5">
    <source>
        <dbReference type="EMBL" id="MDP9500555.1"/>
    </source>
</evidence>
<gene>
    <name evidence="5" type="primary">pilW</name>
    <name evidence="5" type="ORF">O7M46_06250</name>
</gene>
<evidence type="ECO:0000256" key="2">
    <source>
        <dbReference type="ARBA" id="ARBA00022803"/>
    </source>
</evidence>
<sequence length="181" mass="21109">MTRILQVWIASIFSLFLSACVSQQENKSFEPREAAKARIELGLGYLLQQDFARAKQNFDKAMSYAPNYYLSHAALAYLYQKQDQLELARQAYEKAINLDSHQGDVLNNYGTFLCQQGEFEQAYKLFSQALNAPHYYQHADTYENLVWCASFARDPVRYQQHLQRLMQFDANRAKKFPPDIQ</sequence>
<dbReference type="PROSITE" id="PS51257">
    <property type="entry name" value="PROKAR_LIPOPROTEIN"/>
    <property type="match status" value="1"/>
</dbReference>
<dbReference type="InterPro" id="IPR013360">
    <property type="entry name" value="Pilus_4_PilW"/>
</dbReference>
<evidence type="ECO:0000256" key="3">
    <source>
        <dbReference type="PROSITE-ProRule" id="PRU00339"/>
    </source>
</evidence>
<evidence type="ECO:0000313" key="6">
    <source>
        <dbReference type="Proteomes" id="UP001224083"/>
    </source>
</evidence>
<feature type="repeat" description="TPR" evidence="3">
    <location>
        <begin position="69"/>
        <end position="102"/>
    </location>
</feature>
<dbReference type="SMART" id="SM00028">
    <property type="entry name" value="TPR"/>
    <property type="match status" value="3"/>
</dbReference>
<dbReference type="PROSITE" id="PS50005">
    <property type="entry name" value="TPR"/>
    <property type="match status" value="2"/>
</dbReference>
<protein>
    <submittedName>
        <fullName evidence="5">Type IV pilus biogenesis/stability protein PilW</fullName>
    </submittedName>
</protein>
<dbReference type="NCBIfam" id="TIGR02521">
    <property type="entry name" value="type_IV_pilW"/>
    <property type="match status" value="1"/>
</dbReference>
<dbReference type="InterPro" id="IPR051685">
    <property type="entry name" value="Ycf3/AcsC/BcsC/TPR_MFPF"/>
</dbReference>
<keyword evidence="2 3" id="KW-0802">TPR repeat</keyword>
<feature type="chain" id="PRO_5045094917" evidence="4">
    <location>
        <begin position="20"/>
        <end position="181"/>
    </location>
</feature>
<comment type="caution">
    <text evidence="5">The sequence shown here is derived from an EMBL/GenBank/DDBJ whole genome shotgun (WGS) entry which is preliminary data.</text>
</comment>
<keyword evidence="6" id="KW-1185">Reference proteome</keyword>
<name>A0ABT9KEQ4_9PAST</name>
<reference evidence="5 6" key="1">
    <citation type="submission" date="2022-12" db="EMBL/GenBank/DDBJ databases">
        <title>Genome sequence of Pasteurellaceae Bisgaard Taxon 45.</title>
        <authorList>
            <person name="Foggin C."/>
            <person name="Rosen L.E."/>
            <person name="Henton M."/>
            <person name="Buys A."/>
            <person name="Floyd T."/>
            <person name="Turner A.D."/>
            <person name="Tarbin J."/>
            <person name="Lloyd A.S."/>
            <person name="Chaitezvi C."/>
            <person name="Ellis R.J."/>
            <person name="Roberts H.C."/>
            <person name="Dastjerdi A."/>
            <person name="Nunez A."/>
            <person name="Van Vliet A.H."/>
            <person name="Steinbach F."/>
        </authorList>
    </citation>
    <scope>NUCLEOTIDE SEQUENCE [LARGE SCALE GENOMIC DNA]</scope>
    <source>
        <strain evidence="5 6">VF20HR</strain>
    </source>
</reference>
<keyword evidence="4" id="KW-0732">Signal</keyword>
<dbReference type="PANTHER" id="PTHR44943">
    <property type="entry name" value="CELLULOSE SYNTHASE OPERON PROTEIN C"/>
    <property type="match status" value="1"/>
</dbReference>